<dbReference type="GO" id="GO:0051539">
    <property type="term" value="F:4 iron, 4 sulfur cluster binding"/>
    <property type="evidence" value="ECO:0007669"/>
    <property type="project" value="UniProtKB-KW"/>
</dbReference>
<reference evidence="11 13" key="1">
    <citation type="journal article" date="2014" name="BMC Genomics">
        <title>Oil accumulation mechanisms of the oleaginous microalga Chlorella protothecoides revealed through its genome, transcriptomes, and proteomes.</title>
        <authorList>
            <person name="Gao C."/>
            <person name="Wang Y."/>
            <person name="Shen Y."/>
            <person name="Yan D."/>
            <person name="He X."/>
            <person name="Dai J."/>
            <person name="Wu Q."/>
        </authorList>
    </citation>
    <scope>NUCLEOTIDE SEQUENCE [LARGE SCALE GENOMIC DNA]</scope>
    <source>
        <strain evidence="11 13">0710</strain>
    </source>
</reference>
<feature type="binding site" evidence="9">
    <location>
        <position position="163"/>
    </location>
    <ligand>
        <name>[4Fe-4S] cluster</name>
        <dbReference type="ChEBI" id="CHEBI:49883"/>
    </ligand>
</feature>
<keyword evidence="8 9" id="KW-0496">Mitochondrion</keyword>
<protein>
    <recommendedName>
        <fullName evidence="9">Anamorsin homolog</fullName>
    </recommendedName>
    <alternativeName>
        <fullName evidence="9">Fe-S cluster assembly protein DRE2 homolog</fullName>
    </alternativeName>
</protein>
<proteinExistence type="inferred from homology"/>
<evidence type="ECO:0000256" key="2">
    <source>
        <dbReference type="ARBA" id="ARBA00008169"/>
    </source>
</evidence>
<feature type="binding site" evidence="9">
    <location>
        <position position="166"/>
    </location>
    <ligand>
        <name>[4Fe-4S] cluster</name>
        <dbReference type="ChEBI" id="CHEBI:49883"/>
    </ligand>
</feature>
<evidence type="ECO:0000256" key="4">
    <source>
        <dbReference type="ARBA" id="ARBA00022490"/>
    </source>
</evidence>
<dbReference type="GO" id="GO:0009055">
    <property type="term" value="F:electron transfer activity"/>
    <property type="evidence" value="ECO:0007669"/>
    <property type="project" value="UniProtKB-UniRule"/>
</dbReference>
<feature type="region of interest" description="Fe-S binding site B" evidence="9">
    <location>
        <begin position="152"/>
        <end position="166"/>
    </location>
</feature>
<comment type="domain">
    <text evidence="9">The twin Cx2C motifs are involved in the recognition by the mitochondrial MIA40-ERV1 disulfide relay system. The formation of 2 disulfide bonds in the Cx2C motifs through dithiol/disulfide exchange reactions effectively traps the protein in the mitochondrial intermembrane space.</text>
</comment>
<evidence type="ECO:0000256" key="9">
    <source>
        <dbReference type="HAMAP-Rule" id="MF_03115"/>
    </source>
</evidence>
<accession>A0A087SQ00</accession>
<dbReference type="GO" id="GO:0005758">
    <property type="term" value="C:mitochondrial intermembrane space"/>
    <property type="evidence" value="ECO:0007669"/>
    <property type="project" value="UniProtKB-SubCell"/>
</dbReference>
<reference evidence="12" key="4">
    <citation type="submission" date="2018-11" db="EMBL/GenBank/DDBJ databases">
        <title>Characterization of plant carbon substrate utilization by Auxenochlorella protothecoides.</title>
        <authorList>
            <person name="Vogler B.W."/>
            <person name="Starkenburg S.R."/>
            <person name="Sudasinghe N."/>
            <person name="Schambach J.Y."/>
            <person name="Rollin J.A."/>
            <person name="Pattathil S."/>
            <person name="Barry A.N."/>
        </authorList>
    </citation>
    <scope>NUCLEOTIDE SEQUENCE [LARGE SCALE GENOMIC DNA]</scope>
    <source>
        <strain evidence="12">UTEX 25</strain>
    </source>
</reference>
<comment type="domain">
    <text evidence="9">The N-terminal domain has structural similarity with S-adenosyl-L-methionine-dependent methyltransferases, but does not bind S-adenosyl-L-methionine. It is required for correct assembly of the 2 Fe-S clusters.</text>
</comment>
<comment type="caution">
    <text evidence="9">Lacks conserved residue(s) required for the propagation of feature annotation.</text>
</comment>
<dbReference type="GO" id="GO:0016226">
    <property type="term" value="P:iron-sulfur cluster assembly"/>
    <property type="evidence" value="ECO:0007669"/>
    <property type="project" value="UniProtKB-UniRule"/>
</dbReference>
<feature type="binding site" evidence="9">
    <location>
        <position position="127"/>
    </location>
    <ligand>
        <name>[2Fe-2S] cluster</name>
        <dbReference type="ChEBI" id="CHEBI:190135"/>
    </ligand>
</feature>
<organism evidence="11 13">
    <name type="scientific">Auxenochlorella protothecoides</name>
    <name type="common">Green microalga</name>
    <name type="synonym">Chlorella protothecoides</name>
    <dbReference type="NCBI Taxonomy" id="3075"/>
    <lineage>
        <taxon>Eukaryota</taxon>
        <taxon>Viridiplantae</taxon>
        <taxon>Chlorophyta</taxon>
        <taxon>core chlorophytes</taxon>
        <taxon>Trebouxiophyceae</taxon>
        <taxon>Chlorellales</taxon>
        <taxon>Chlorellaceae</taxon>
        <taxon>Auxenochlorella</taxon>
    </lineage>
</organism>
<dbReference type="OrthoDB" id="311633at2759"/>
<dbReference type="InterPro" id="IPR007785">
    <property type="entry name" value="Anamorsin"/>
</dbReference>
<evidence type="ECO:0000256" key="6">
    <source>
        <dbReference type="ARBA" id="ARBA00023004"/>
    </source>
</evidence>
<feature type="binding site" evidence="9">
    <location>
        <position position="116"/>
    </location>
    <ligand>
        <name>[2Fe-2S] cluster</name>
        <dbReference type="ChEBI" id="CHEBI:190135"/>
    </ligand>
</feature>
<feature type="domain" description="Anamorsin C-terminal" evidence="10">
    <location>
        <begin position="142"/>
        <end position="182"/>
    </location>
</feature>
<dbReference type="EMBL" id="KL662155">
    <property type="protein sequence ID" value="KFM27804.1"/>
    <property type="molecule type" value="Genomic_DNA"/>
</dbReference>
<dbReference type="Pfam" id="PF05093">
    <property type="entry name" value="CIAPIN1"/>
    <property type="match status" value="1"/>
</dbReference>
<dbReference type="EMBL" id="QOKY01000179">
    <property type="protein sequence ID" value="RMZ54455.1"/>
    <property type="molecule type" value="Genomic_DNA"/>
</dbReference>
<evidence type="ECO:0000313" key="13">
    <source>
        <dbReference type="Proteomes" id="UP000028924"/>
    </source>
</evidence>
<feature type="short sequence motif" description="Cx2C motif 2" evidence="9">
    <location>
        <begin position="163"/>
        <end position="166"/>
    </location>
</feature>
<name>A0A087SQ00_AUXPR</name>
<comment type="subunit">
    <text evidence="9">Monomer.</text>
</comment>
<comment type="cofactor">
    <cofactor evidence="9">
        <name>[2Fe-2S] cluster</name>
        <dbReference type="ChEBI" id="CHEBI:190135"/>
    </cofactor>
</comment>
<reference evidence="14" key="2">
    <citation type="journal article" date="2018" name="Algal Res.">
        <title>Characterization of plant carbon substrate utilization by Auxenochlorella protothecoides.</title>
        <authorList>
            <person name="Vogler B.W."/>
            <person name="Starkenburg S.R."/>
            <person name="Sudasinghe N."/>
            <person name="Schambach J.Y."/>
            <person name="Rollin J.A."/>
            <person name="Pattathil S."/>
            <person name="Barry A.N."/>
        </authorList>
    </citation>
    <scope>NUCLEOTIDE SEQUENCE [LARGE SCALE GENOMIC DNA]</scope>
    <source>
        <strain evidence="14">UTEX 25</strain>
    </source>
</reference>
<keyword evidence="7 9" id="KW-0411">Iron-sulfur</keyword>
<evidence type="ECO:0000256" key="7">
    <source>
        <dbReference type="ARBA" id="ARBA00023014"/>
    </source>
</evidence>
<evidence type="ECO:0000259" key="10">
    <source>
        <dbReference type="Pfam" id="PF05093"/>
    </source>
</evidence>
<keyword evidence="6 9" id="KW-0408">Iron</keyword>
<keyword evidence="5 9" id="KW-0479">Metal-binding</keyword>
<dbReference type="HAMAP" id="MF_03115">
    <property type="entry name" value="Anamorsin"/>
    <property type="match status" value="1"/>
</dbReference>
<dbReference type="GO" id="GO:0046872">
    <property type="term" value="F:metal ion binding"/>
    <property type="evidence" value="ECO:0007669"/>
    <property type="project" value="UniProtKB-KW"/>
</dbReference>
<sequence>MALLAVTGTIVDTAFVQEIAAAHALAGASPAGLQKNLTLAGLGTASAGPLDSVVSSKPAWETGARAAISLRKKPAAVQAAPAWKLSVDDEDDDIIDDEQLLTAEDLVRPAPAAAGCGPAASKACKNCTCGRAEATEPVKLTKAMLEKPTSGCGSCALGDAYRCGGCPYRGLPAFELGKKIELPSDFLVTDA</sequence>
<evidence type="ECO:0000313" key="12">
    <source>
        <dbReference type="EMBL" id="RMZ54455.1"/>
    </source>
</evidence>
<feature type="binding site" evidence="9">
    <location>
        <position position="152"/>
    </location>
    <ligand>
        <name>[4Fe-4S] cluster</name>
        <dbReference type="ChEBI" id="CHEBI:49883"/>
    </ligand>
</feature>
<comment type="subcellular location">
    <subcellularLocation>
        <location evidence="9">Cytoplasm</location>
    </subcellularLocation>
    <subcellularLocation>
        <location evidence="9">Mitochondrion intermembrane space</location>
    </subcellularLocation>
</comment>
<dbReference type="Proteomes" id="UP000279271">
    <property type="component" value="Unassembled WGS sequence"/>
</dbReference>
<dbReference type="InterPro" id="IPR046408">
    <property type="entry name" value="CIAPIN1"/>
</dbReference>
<feature type="binding site" evidence="9">
    <location>
        <position position="124"/>
    </location>
    <ligand>
        <name>[2Fe-2S] cluster</name>
        <dbReference type="ChEBI" id="CHEBI:190135"/>
    </ligand>
</feature>
<dbReference type="PANTHER" id="PTHR13273:SF14">
    <property type="entry name" value="ANAMORSIN"/>
    <property type="match status" value="1"/>
</dbReference>
<comment type="cofactor">
    <cofactor evidence="1 9">
        <name>[4Fe-4S] cluster</name>
        <dbReference type="ChEBI" id="CHEBI:49883"/>
    </cofactor>
</comment>
<dbReference type="Proteomes" id="UP000028924">
    <property type="component" value="Unassembled WGS sequence"/>
</dbReference>
<dbReference type="GO" id="GO:0051537">
    <property type="term" value="F:2 iron, 2 sulfur cluster binding"/>
    <property type="evidence" value="ECO:0007669"/>
    <property type="project" value="UniProtKB-UniRule"/>
</dbReference>
<dbReference type="STRING" id="3075.A0A087SQ00"/>
<evidence type="ECO:0000256" key="5">
    <source>
        <dbReference type="ARBA" id="ARBA00022723"/>
    </source>
</evidence>
<dbReference type="eggNOG" id="KOG4020">
    <property type="taxonomic scope" value="Eukaryota"/>
</dbReference>
<dbReference type="GeneID" id="23614186"/>
<keyword evidence="13" id="KW-1185">Reference proteome</keyword>
<keyword evidence="9" id="KW-0001">2Fe-2S</keyword>
<comment type="function">
    <text evidence="9">Component of the cytosolic iron-sulfur (Fe-S) protein assembly (CIA) machinery. Required for the maturation of extramitochondrial Fe-S proteins. Part of an electron transfer chain functioning in an early step of cytosolic Fe-S biogenesis, facilitating the de novo assembly of a [4Fe-4S] cluster on the cytosolic Fe-S scaffold complex. Electrons are transferred from NADPH via a FAD- and FMN-containing diflavin oxidoreductase. Together with the diflavin oxidoreductase, also required for the assembly of the diferric tyrosyl radical cofactor of ribonucleotide reductase (RNR), probably by providing electrons for reduction during radical cofactor maturation in the catalytic small subunit.</text>
</comment>
<feature type="binding site" evidence="9">
    <location>
        <position position="155"/>
    </location>
    <ligand>
        <name>[4Fe-4S] cluster</name>
        <dbReference type="ChEBI" id="CHEBI:49883"/>
    </ligand>
</feature>
<dbReference type="PANTHER" id="PTHR13273">
    <property type="entry name" value="ANAMORSIN"/>
    <property type="match status" value="1"/>
</dbReference>
<comment type="similarity">
    <text evidence="2 9">Belongs to the anamorsin family.</text>
</comment>
<keyword evidence="4 9" id="KW-0963">Cytoplasm</keyword>
<feature type="short sequence motif" description="Cx2C motif 1" evidence="9">
    <location>
        <begin position="152"/>
        <end position="155"/>
    </location>
</feature>
<evidence type="ECO:0000256" key="3">
    <source>
        <dbReference type="ARBA" id="ARBA00022485"/>
    </source>
</evidence>
<evidence type="ECO:0000313" key="14">
    <source>
        <dbReference type="Proteomes" id="UP000279271"/>
    </source>
</evidence>
<feature type="binding site" evidence="9">
    <location>
        <position position="129"/>
    </location>
    <ligand>
        <name>[2Fe-2S] cluster</name>
        <dbReference type="ChEBI" id="CHEBI:190135"/>
    </ligand>
</feature>
<dbReference type="KEGG" id="apro:F751_2795"/>
<comment type="domain">
    <text evidence="9">The C-terminal domain binds 2 Fe-S clusters but is otherwise mostly in an intrinsically disordered conformation.</text>
</comment>
<gene>
    <name evidence="12" type="ORF">APUTEX25_002031</name>
    <name evidence="11" type="ORF">F751_2795</name>
</gene>
<dbReference type="RefSeq" id="XP_011400791.1">
    <property type="nucleotide sequence ID" value="XM_011402489.1"/>
</dbReference>
<evidence type="ECO:0000313" key="11">
    <source>
        <dbReference type="EMBL" id="KFM27804.1"/>
    </source>
</evidence>
<dbReference type="AlphaFoldDB" id="A0A087SQ00"/>
<evidence type="ECO:0000256" key="8">
    <source>
        <dbReference type="ARBA" id="ARBA00023128"/>
    </source>
</evidence>
<reference evidence="12" key="3">
    <citation type="submission" date="2018-10" db="EMBL/GenBank/DDBJ databases">
        <authorList>
            <person name="Hovde B."/>
            <person name="Zhang X."/>
        </authorList>
    </citation>
    <scope>NUCLEOTIDE SEQUENCE [LARGE SCALE GENOMIC DNA]</scope>
    <source>
        <strain evidence="12">UTEX 25</strain>
    </source>
</reference>
<keyword evidence="3 9" id="KW-0004">4Fe-4S</keyword>
<evidence type="ECO:0000256" key="1">
    <source>
        <dbReference type="ARBA" id="ARBA00001966"/>
    </source>
</evidence>